<dbReference type="GO" id="GO:0005975">
    <property type="term" value="P:carbohydrate metabolic process"/>
    <property type="evidence" value="ECO:0007669"/>
    <property type="project" value="InterPro"/>
</dbReference>
<name>A0A6V8N9H4_9BACT</name>
<dbReference type="InterPro" id="IPR017853">
    <property type="entry name" value="GH"/>
</dbReference>
<dbReference type="Gene3D" id="3.20.20.80">
    <property type="entry name" value="Glycosidases"/>
    <property type="match status" value="1"/>
</dbReference>
<sequence length="284" mass="32154">MRRIVLAICTAFVFGTVVNAHAVNVGMYGLTVADSADEFMQITKSNGFGLIYSGYDIASLNKAQTYGLKCLVNFNVSASMASDETQWKAFLNLLRSKVTELKSHPAIYAWYPVDEPDGQRISPAKIKEMVNIIRSVDTSHPIMTVVYDSTRWGNYLSYFDIIGVDPYLKLTRRGDYEKPEVVATVLKKLKSDLNKLKLRKRVWSVLGAFDLQPKDSDVVPPYRKPTPEEFNAMLKMAIDEKVDGILVYSLYAAKDNPTYKRWNLPVDDPNLWQAVRKVPQVVNK</sequence>
<comment type="caution">
    <text evidence="3">The sequence shown here is derived from an EMBL/GenBank/DDBJ whole genome shotgun (WGS) entry which is preliminary data.</text>
</comment>
<reference evidence="4" key="1">
    <citation type="submission" date="2020-06" db="EMBL/GenBank/DDBJ databases">
        <title>Draft genomic sequecing of Geomonas sp. Red745.</title>
        <authorList>
            <person name="Itoh H."/>
            <person name="Xu Z.X."/>
            <person name="Ushijima N."/>
            <person name="Masuda Y."/>
            <person name="Shiratori Y."/>
            <person name="Senoo K."/>
        </authorList>
    </citation>
    <scope>NUCLEOTIDE SEQUENCE [LARGE SCALE GENOMIC DNA]</scope>
    <source>
        <strain evidence="4">Red745</strain>
    </source>
</reference>
<dbReference type="Proteomes" id="UP000587586">
    <property type="component" value="Unassembled WGS sequence"/>
</dbReference>
<dbReference type="SUPFAM" id="SSF51445">
    <property type="entry name" value="(Trans)glycosidases"/>
    <property type="match status" value="1"/>
</dbReference>
<organism evidence="3 4">
    <name type="scientific">Geomonas limicola</name>
    <dbReference type="NCBI Taxonomy" id="2740186"/>
    <lineage>
        <taxon>Bacteria</taxon>
        <taxon>Pseudomonadati</taxon>
        <taxon>Thermodesulfobacteriota</taxon>
        <taxon>Desulfuromonadia</taxon>
        <taxon>Geobacterales</taxon>
        <taxon>Geobacteraceae</taxon>
        <taxon>Geomonas</taxon>
    </lineage>
</organism>
<dbReference type="GO" id="GO:0004553">
    <property type="term" value="F:hydrolase activity, hydrolyzing O-glycosyl compounds"/>
    <property type="evidence" value="ECO:0007669"/>
    <property type="project" value="InterPro"/>
</dbReference>
<dbReference type="AlphaFoldDB" id="A0A6V8N9H4"/>
<dbReference type="RefSeq" id="WP_183361789.1">
    <property type="nucleotide sequence ID" value="NZ_BLXZ01000005.1"/>
</dbReference>
<proteinExistence type="predicted"/>
<feature type="chain" id="PRO_5028225970" description="Glycoside hydrolase family 2 catalytic domain-containing protein" evidence="1">
    <location>
        <begin position="23"/>
        <end position="284"/>
    </location>
</feature>
<dbReference type="EMBL" id="BLXZ01000005">
    <property type="protein sequence ID" value="GFO69218.1"/>
    <property type="molecule type" value="Genomic_DNA"/>
</dbReference>
<protein>
    <recommendedName>
        <fullName evidence="2">Glycoside hydrolase family 2 catalytic domain-containing protein</fullName>
    </recommendedName>
</protein>
<keyword evidence="4" id="KW-1185">Reference proteome</keyword>
<evidence type="ECO:0000313" key="4">
    <source>
        <dbReference type="Proteomes" id="UP000587586"/>
    </source>
</evidence>
<evidence type="ECO:0000313" key="3">
    <source>
        <dbReference type="EMBL" id="GFO69218.1"/>
    </source>
</evidence>
<feature type="domain" description="Glycoside hydrolase family 2 catalytic" evidence="2">
    <location>
        <begin position="62"/>
        <end position="188"/>
    </location>
</feature>
<evidence type="ECO:0000256" key="1">
    <source>
        <dbReference type="SAM" id="SignalP"/>
    </source>
</evidence>
<accession>A0A6V8N9H4</accession>
<keyword evidence="1" id="KW-0732">Signal</keyword>
<feature type="signal peptide" evidence="1">
    <location>
        <begin position="1"/>
        <end position="22"/>
    </location>
</feature>
<dbReference type="InterPro" id="IPR006103">
    <property type="entry name" value="Glyco_hydro_2_cat"/>
</dbReference>
<gene>
    <name evidence="3" type="ORF">GMLC_27970</name>
</gene>
<evidence type="ECO:0000259" key="2">
    <source>
        <dbReference type="Pfam" id="PF02836"/>
    </source>
</evidence>
<dbReference type="Pfam" id="PF02836">
    <property type="entry name" value="Glyco_hydro_2_C"/>
    <property type="match status" value="1"/>
</dbReference>